<feature type="coiled-coil region" evidence="1">
    <location>
        <begin position="218"/>
        <end position="256"/>
    </location>
</feature>
<dbReference type="Proteomes" id="UP001189429">
    <property type="component" value="Unassembled WGS sequence"/>
</dbReference>
<feature type="region of interest" description="Disordered" evidence="2">
    <location>
        <begin position="413"/>
        <end position="465"/>
    </location>
</feature>
<proteinExistence type="predicted"/>
<evidence type="ECO:0000256" key="1">
    <source>
        <dbReference type="SAM" id="Coils"/>
    </source>
</evidence>
<comment type="caution">
    <text evidence="3">The sequence shown here is derived from an EMBL/GenBank/DDBJ whole genome shotgun (WGS) entry which is preliminary data.</text>
</comment>
<feature type="compositionally biased region" description="Low complexity" evidence="2">
    <location>
        <begin position="413"/>
        <end position="427"/>
    </location>
</feature>
<evidence type="ECO:0000313" key="3">
    <source>
        <dbReference type="EMBL" id="CAK0904481.1"/>
    </source>
</evidence>
<organism evidence="3 4">
    <name type="scientific">Prorocentrum cordatum</name>
    <dbReference type="NCBI Taxonomy" id="2364126"/>
    <lineage>
        <taxon>Eukaryota</taxon>
        <taxon>Sar</taxon>
        <taxon>Alveolata</taxon>
        <taxon>Dinophyceae</taxon>
        <taxon>Prorocentrales</taxon>
        <taxon>Prorocentraceae</taxon>
        <taxon>Prorocentrum</taxon>
    </lineage>
</organism>
<feature type="compositionally biased region" description="Low complexity" evidence="2">
    <location>
        <begin position="434"/>
        <end position="452"/>
    </location>
</feature>
<dbReference type="EMBL" id="CAUYUJ010021401">
    <property type="protein sequence ID" value="CAK0904481.1"/>
    <property type="molecule type" value="Genomic_DNA"/>
</dbReference>
<feature type="coiled-coil region" evidence="1">
    <location>
        <begin position="11"/>
        <end position="38"/>
    </location>
</feature>
<reference evidence="3" key="1">
    <citation type="submission" date="2023-10" db="EMBL/GenBank/DDBJ databases">
        <authorList>
            <person name="Chen Y."/>
            <person name="Shah S."/>
            <person name="Dougan E. K."/>
            <person name="Thang M."/>
            <person name="Chan C."/>
        </authorList>
    </citation>
    <scope>NUCLEOTIDE SEQUENCE [LARGE SCALE GENOMIC DNA]</scope>
</reference>
<evidence type="ECO:0000313" key="4">
    <source>
        <dbReference type="Proteomes" id="UP001189429"/>
    </source>
</evidence>
<protein>
    <submittedName>
        <fullName evidence="3">Uncharacterized protein</fullName>
    </submittedName>
</protein>
<keyword evidence="4" id="KW-1185">Reference proteome</keyword>
<sequence length="544" mass="57685">MAEGGRLRDLGSDLDLRVAELEEEVRRVREEVEACAVLVLSLDAASTAARVTAAASGAVSHAESRGGGFADGALGHEGGASKEVAARLAVLEDAWALRSTTVARHADEAIARLEAEFVGVWRELRTQEAARAPAERALEELQRGLGELRAGLAEVRGQSAAIAESVATVERRGPDADAVEALVARVMEEVGKTASSLEDRFHQIGTLAEGADLQARRQDQLEQTMELLVNQRREDEQKAQAQARAVDSRFRELERRERAEGSWRIEAQAIRDELEDLRTSRFPAVCQQFTRTAQSLSEGLQALREEVQGQAVSASPAEALGSLGTGDAASLRAEISELRERLLRELSGGLDGRLATLRADVAAEVGSAVLETREAWTAASRRLSALEASAAETGTMRSELRALRLGQQLELAAAPGSPSSSPVAAASQRLALEGASPRGRAGAGRSATPTRRPAQGVAAADGRSVTPRGARVGAAAWAGLPVTTGRRVEWAVPASALAAARQSRAGGQLVCPHGCLGHCPPLLCVWGFRPWPVPFFFPLLLPLV</sequence>
<evidence type="ECO:0000256" key="2">
    <source>
        <dbReference type="SAM" id="MobiDB-lite"/>
    </source>
</evidence>
<accession>A0ABN9XWQ6</accession>
<name>A0ABN9XWQ6_9DINO</name>
<gene>
    <name evidence="3" type="ORF">PCOR1329_LOCUS80476</name>
</gene>
<feature type="non-terminal residue" evidence="3">
    <location>
        <position position="544"/>
    </location>
</feature>
<keyword evidence="1" id="KW-0175">Coiled coil</keyword>